<feature type="region of interest" description="Disordered" evidence="1">
    <location>
        <begin position="1"/>
        <end position="27"/>
    </location>
</feature>
<comment type="caution">
    <text evidence="2">The sequence shown here is derived from an EMBL/GenBank/DDBJ whole genome shotgun (WGS) entry which is preliminary data.</text>
</comment>
<name>A0A1R3HJU3_COCAP</name>
<protein>
    <submittedName>
        <fullName evidence="2">Uncharacterized protein</fullName>
    </submittedName>
</protein>
<organism evidence="2 3">
    <name type="scientific">Corchorus capsularis</name>
    <name type="common">Jute</name>
    <dbReference type="NCBI Taxonomy" id="210143"/>
    <lineage>
        <taxon>Eukaryota</taxon>
        <taxon>Viridiplantae</taxon>
        <taxon>Streptophyta</taxon>
        <taxon>Embryophyta</taxon>
        <taxon>Tracheophyta</taxon>
        <taxon>Spermatophyta</taxon>
        <taxon>Magnoliopsida</taxon>
        <taxon>eudicotyledons</taxon>
        <taxon>Gunneridae</taxon>
        <taxon>Pentapetalae</taxon>
        <taxon>rosids</taxon>
        <taxon>malvids</taxon>
        <taxon>Malvales</taxon>
        <taxon>Malvaceae</taxon>
        <taxon>Grewioideae</taxon>
        <taxon>Apeibeae</taxon>
        <taxon>Corchorus</taxon>
    </lineage>
</organism>
<dbReference type="AlphaFoldDB" id="A0A1R3HJU3"/>
<dbReference type="Gramene" id="OMO70553">
    <property type="protein sequence ID" value="OMO70553"/>
    <property type="gene ID" value="CCACVL1_18788"/>
</dbReference>
<reference evidence="2 3" key="1">
    <citation type="submission" date="2013-09" db="EMBL/GenBank/DDBJ databases">
        <title>Corchorus capsularis genome sequencing.</title>
        <authorList>
            <person name="Alam M."/>
            <person name="Haque M.S."/>
            <person name="Islam M.S."/>
            <person name="Emdad E.M."/>
            <person name="Islam M.M."/>
            <person name="Ahmed B."/>
            <person name="Halim A."/>
            <person name="Hossen Q.M.M."/>
            <person name="Hossain M.Z."/>
            <person name="Ahmed R."/>
            <person name="Khan M.M."/>
            <person name="Islam R."/>
            <person name="Rashid M.M."/>
            <person name="Khan S.A."/>
            <person name="Rahman M.S."/>
            <person name="Alam M."/>
        </authorList>
    </citation>
    <scope>NUCLEOTIDE SEQUENCE [LARGE SCALE GENOMIC DNA]</scope>
    <source>
        <strain evidence="3">cv. CVL-1</strain>
        <tissue evidence="2">Whole seedling</tissue>
    </source>
</reference>
<dbReference type="EMBL" id="AWWV01011791">
    <property type="protein sequence ID" value="OMO70553.1"/>
    <property type="molecule type" value="Genomic_DNA"/>
</dbReference>
<gene>
    <name evidence="2" type="ORF">CCACVL1_18788</name>
</gene>
<evidence type="ECO:0000313" key="2">
    <source>
        <dbReference type="EMBL" id="OMO70553.1"/>
    </source>
</evidence>
<sequence length="27" mass="2978">MTTLRISDVKRDSHSWSPSSATDKTNG</sequence>
<evidence type="ECO:0000256" key="1">
    <source>
        <dbReference type="SAM" id="MobiDB-lite"/>
    </source>
</evidence>
<proteinExistence type="predicted"/>
<evidence type="ECO:0000313" key="3">
    <source>
        <dbReference type="Proteomes" id="UP000188268"/>
    </source>
</evidence>
<accession>A0A1R3HJU3</accession>
<feature type="compositionally biased region" description="Polar residues" evidence="1">
    <location>
        <begin position="15"/>
        <end position="27"/>
    </location>
</feature>
<keyword evidence="3" id="KW-1185">Reference proteome</keyword>
<dbReference type="Proteomes" id="UP000188268">
    <property type="component" value="Unassembled WGS sequence"/>
</dbReference>